<evidence type="ECO:0000256" key="1">
    <source>
        <dbReference type="ARBA" id="ARBA00022842"/>
    </source>
</evidence>
<dbReference type="InterPro" id="IPR025877">
    <property type="entry name" value="MobA-like_NTP_Trfase"/>
</dbReference>
<keyword evidence="3" id="KW-0548">Nucleotidyltransferase</keyword>
<dbReference type="GO" id="GO:0061602">
    <property type="term" value="F:molybdenum cofactor cytidylyltransferase activity"/>
    <property type="evidence" value="ECO:0007669"/>
    <property type="project" value="UniProtKB-EC"/>
</dbReference>
<reference evidence="3 4" key="1">
    <citation type="submission" date="2020-08" db="EMBL/GenBank/DDBJ databases">
        <title>Genomic Encyclopedia of Type Strains, Phase IV (KMG-IV): sequencing the most valuable type-strain genomes for metagenomic binning, comparative biology and taxonomic classification.</title>
        <authorList>
            <person name="Goeker M."/>
        </authorList>
    </citation>
    <scope>NUCLEOTIDE SEQUENCE [LARGE SCALE GENOMIC DNA]</scope>
    <source>
        <strain evidence="3 4">DSM 12141</strain>
    </source>
</reference>
<dbReference type="EMBL" id="JACHIB010000011">
    <property type="protein sequence ID" value="MBB6084028.1"/>
    <property type="molecule type" value="Genomic_DNA"/>
</dbReference>
<keyword evidence="3" id="KW-0808">Transferase</keyword>
<evidence type="ECO:0000313" key="4">
    <source>
        <dbReference type="Proteomes" id="UP000541136"/>
    </source>
</evidence>
<proteinExistence type="predicted"/>
<sequence length="213" mass="22175">MAQHGPAPIQAGDSPRQIAGILLAAGRGTRFDPTGQLNKLMQPLADGTPVAAASASALLAVLPDVIAIVRDHTSALSRLLASAGCRVLSCPDAGRGMAASLVCGILATPQHAGCLIALADMPFVQQSTLQALVDALTQGADIAAPVWNGHRGNPVAFSAWHRQRLLSLEGDRGARALLQQYPVREVIVTDPGILRDIDTPSDLPPTTHIRSLT</sequence>
<dbReference type="CDD" id="cd04182">
    <property type="entry name" value="GT_2_like_f"/>
    <property type="match status" value="1"/>
</dbReference>
<evidence type="ECO:0000313" key="3">
    <source>
        <dbReference type="EMBL" id="MBB6084028.1"/>
    </source>
</evidence>
<dbReference type="PANTHER" id="PTHR43777:SF1">
    <property type="entry name" value="MOLYBDENUM COFACTOR CYTIDYLYLTRANSFERASE"/>
    <property type="match status" value="1"/>
</dbReference>
<accession>A0A7W9TQ95</accession>
<dbReference type="PANTHER" id="PTHR43777">
    <property type="entry name" value="MOLYBDENUM COFACTOR CYTIDYLYLTRANSFERASE"/>
    <property type="match status" value="1"/>
</dbReference>
<dbReference type="AlphaFoldDB" id="A0A7W9TQ95"/>
<protein>
    <submittedName>
        <fullName evidence="3">Molybdenum cofactor cytidylyltransferase</fullName>
        <ecNumber evidence="3">2.7.7.76</ecNumber>
    </submittedName>
</protein>
<name>A0A7W9TQ95_CASDE</name>
<dbReference type="Pfam" id="PF12804">
    <property type="entry name" value="NTP_transf_3"/>
    <property type="match status" value="1"/>
</dbReference>
<evidence type="ECO:0000259" key="2">
    <source>
        <dbReference type="Pfam" id="PF12804"/>
    </source>
</evidence>
<comment type="caution">
    <text evidence="3">The sequence shown here is derived from an EMBL/GenBank/DDBJ whole genome shotgun (WGS) entry which is preliminary data.</text>
</comment>
<gene>
    <name evidence="3" type="ORF">HNR28_002073</name>
</gene>
<keyword evidence="1" id="KW-0460">Magnesium</keyword>
<dbReference type="Proteomes" id="UP000541136">
    <property type="component" value="Unassembled WGS sequence"/>
</dbReference>
<dbReference type="SUPFAM" id="SSF53448">
    <property type="entry name" value="Nucleotide-diphospho-sugar transferases"/>
    <property type="match status" value="1"/>
</dbReference>
<dbReference type="EC" id="2.7.7.76" evidence="3"/>
<dbReference type="Gene3D" id="3.90.550.10">
    <property type="entry name" value="Spore Coat Polysaccharide Biosynthesis Protein SpsA, Chain A"/>
    <property type="match status" value="1"/>
</dbReference>
<organism evidence="3 4">
    <name type="scientific">Castellaniella defragrans</name>
    <name type="common">Alcaligenes defragrans</name>
    <dbReference type="NCBI Taxonomy" id="75697"/>
    <lineage>
        <taxon>Bacteria</taxon>
        <taxon>Pseudomonadati</taxon>
        <taxon>Pseudomonadota</taxon>
        <taxon>Betaproteobacteria</taxon>
        <taxon>Burkholderiales</taxon>
        <taxon>Alcaligenaceae</taxon>
        <taxon>Castellaniella</taxon>
    </lineage>
</organism>
<dbReference type="RefSeq" id="WP_151024999.1">
    <property type="nucleotide sequence ID" value="NZ_JACHIB010000011.1"/>
</dbReference>
<feature type="domain" description="MobA-like NTP transferase" evidence="2">
    <location>
        <begin position="20"/>
        <end position="181"/>
    </location>
</feature>
<dbReference type="InterPro" id="IPR029044">
    <property type="entry name" value="Nucleotide-diphossugar_trans"/>
</dbReference>